<dbReference type="EMBL" id="LSSL01000316">
    <property type="protein sequence ID" value="OLY84893.1"/>
    <property type="molecule type" value="Genomic_DNA"/>
</dbReference>
<dbReference type="Proteomes" id="UP000187455">
    <property type="component" value="Unassembled WGS sequence"/>
</dbReference>
<evidence type="ECO:0000313" key="3">
    <source>
        <dbReference type="Proteomes" id="UP000187455"/>
    </source>
</evidence>
<evidence type="ECO:0000256" key="1">
    <source>
        <dbReference type="SAM" id="MobiDB-lite"/>
    </source>
</evidence>
<gene>
    <name evidence="2" type="ORF">AYI68_g934</name>
</gene>
<proteinExistence type="predicted"/>
<comment type="caution">
    <text evidence="2">The sequence shown here is derived from an EMBL/GenBank/DDBJ whole genome shotgun (WGS) entry which is preliminary data.</text>
</comment>
<keyword evidence="3" id="KW-1185">Reference proteome</keyword>
<evidence type="ECO:0000313" key="2">
    <source>
        <dbReference type="EMBL" id="OLY84893.1"/>
    </source>
</evidence>
<name>A0A1R0H700_9FUNG</name>
<accession>A0A1R0H700</accession>
<sequence>MKELKRSKRTKPLWTMLVKEKLHKNATMGEQNNVSELSRNAEPNFSTPHKKIQNIKMKNYIKQENSLKKHPIVQNIIETSLYLDSLSLI</sequence>
<dbReference type="AlphaFoldDB" id="A0A1R0H700"/>
<feature type="region of interest" description="Disordered" evidence="1">
    <location>
        <begin position="27"/>
        <end position="47"/>
    </location>
</feature>
<feature type="compositionally biased region" description="Polar residues" evidence="1">
    <location>
        <begin position="28"/>
        <end position="47"/>
    </location>
</feature>
<protein>
    <submittedName>
        <fullName evidence="2">Uncharacterized protein</fullName>
    </submittedName>
</protein>
<organism evidence="2 3">
    <name type="scientific">Smittium mucronatum</name>
    <dbReference type="NCBI Taxonomy" id="133383"/>
    <lineage>
        <taxon>Eukaryota</taxon>
        <taxon>Fungi</taxon>
        <taxon>Fungi incertae sedis</taxon>
        <taxon>Zoopagomycota</taxon>
        <taxon>Kickxellomycotina</taxon>
        <taxon>Harpellomycetes</taxon>
        <taxon>Harpellales</taxon>
        <taxon>Legeriomycetaceae</taxon>
        <taxon>Smittium</taxon>
    </lineage>
</organism>
<reference evidence="2 3" key="1">
    <citation type="journal article" date="2016" name="Mol. Biol. Evol.">
        <title>Genome-Wide Survey of Gut Fungi (Harpellales) Reveals the First Horizontally Transferred Ubiquitin Gene from a Mosquito Host.</title>
        <authorList>
            <person name="Wang Y."/>
            <person name="White M.M."/>
            <person name="Kvist S."/>
            <person name="Moncalvo J.M."/>
        </authorList>
    </citation>
    <scope>NUCLEOTIDE SEQUENCE [LARGE SCALE GENOMIC DNA]</scope>
    <source>
        <strain evidence="2 3">ALG-7-W6</strain>
    </source>
</reference>